<sequence>MIKQLRQSFFQVFTLTSLWVTLLLTVFDPNHSIRMTYLWNVAGIAVIAALIFGVMYDALWNYFTLKPVWNIVITSTLNILGGMAMVWLYSPDMFDVIAPWFPGMWLLSIVLHILAFYFYAKMDNKKKVEELNRILK</sequence>
<protein>
    <submittedName>
        <fullName evidence="2">FlaA1/EpsC-like NDP-sugar epimerase</fullName>
    </submittedName>
</protein>
<dbReference type="Proteomes" id="UP001254832">
    <property type="component" value="Unassembled WGS sequence"/>
</dbReference>
<name>A0AAP5H7X2_PAEAM</name>
<evidence type="ECO:0000256" key="1">
    <source>
        <dbReference type="SAM" id="Phobius"/>
    </source>
</evidence>
<feature type="transmembrane region" description="Helical" evidence="1">
    <location>
        <begin position="68"/>
        <end position="88"/>
    </location>
</feature>
<feature type="transmembrane region" description="Helical" evidence="1">
    <location>
        <begin position="37"/>
        <end position="56"/>
    </location>
</feature>
<gene>
    <name evidence="2" type="ORF">J2W91_005268</name>
</gene>
<accession>A0AAP5H7X2</accession>
<keyword evidence="1" id="KW-1133">Transmembrane helix</keyword>
<reference evidence="2" key="1">
    <citation type="submission" date="2023-07" db="EMBL/GenBank/DDBJ databases">
        <title>Sorghum-associated microbial communities from plants grown in Nebraska, USA.</title>
        <authorList>
            <person name="Schachtman D."/>
        </authorList>
    </citation>
    <scope>NUCLEOTIDE SEQUENCE</scope>
    <source>
        <strain evidence="2">BE80</strain>
    </source>
</reference>
<keyword evidence="1" id="KW-0472">Membrane</keyword>
<organism evidence="2 3">
    <name type="scientific">Paenibacillus amylolyticus</name>
    <dbReference type="NCBI Taxonomy" id="1451"/>
    <lineage>
        <taxon>Bacteria</taxon>
        <taxon>Bacillati</taxon>
        <taxon>Bacillota</taxon>
        <taxon>Bacilli</taxon>
        <taxon>Bacillales</taxon>
        <taxon>Paenibacillaceae</taxon>
        <taxon>Paenibacillus</taxon>
    </lineage>
</organism>
<feature type="transmembrane region" description="Helical" evidence="1">
    <location>
        <begin position="100"/>
        <end position="120"/>
    </location>
</feature>
<comment type="caution">
    <text evidence="2">The sequence shown here is derived from an EMBL/GenBank/DDBJ whole genome shotgun (WGS) entry which is preliminary data.</text>
</comment>
<evidence type="ECO:0000313" key="2">
    <source>
        <dbReference type="EMBL" id="MDR6726746.1"/>
    </source>
</evidence>
<dbReference type="EMBL" id="JAVDTR010000019">
    <property type="protein sequence ID" value="MDR6726746.1"/>
    <property type="molecule type" value="Genomic_DNA"/>
</dbReference>
<dbReference type="AlphaFoldDB" id="A0AAP5H7X2"/>
<dbReference type="RefSeq" id="WP_056698922.1">
    <property type="nucleotide sequence ID" value="NZ_JAVDTR010000019.1"/>
</dbReference>
<evidence type="ECO:0000313" key="3">
    <source>
        <dbReference type="Proteomes" id="UP001254832"/>
    </source>
</evidence>
<keyword evidence="1" id="KW-0812">Transmembrane</keyword>
<proteinExistence type="predicted"/>